<gene>
    <name evidence="2" type="ORF">CABS02_14694</name>
</gene>
<dbReference type="Proteomes" id="UP001056436">
    <property type="component" value="Unassembled WGS sequence"/>
</dbReference>
<evidence type="ECO:0000313" key="3">
    <source>
        <dbReference type="Proteomes" id="UP001056436"/>
    </source>
</evidence>
<keyword evidence="3" id="KW-1185">Reference proteome</keyword>
<comment type="caution">
    <text evidence="2">The sequence shown here is derived from an EMBL/GenBank/DDBJ whole genome shotgun (WGS) entry which is preliminary data.</text>
</comment>
<reference evidence="2" key="1">
    <citation type="submission" date="2019-01" db="EMBL/GenBank/DDBJ databases">
        <title>Colletotrichum abscissum LGMF1257.</title>
        <authorList>
            <person name="Baroncelli R."/>
        </authorList>
    </citation>
    <scope>NUCLEOTIDE SEQUENCE</scope>
    <source>
        <strain evidence="2">Ca142</strain>
    </source>
</reference>
<dbReference type="EMBL" id="SDAQ01000216">
    <property type="protein sequence ID" value="KAI3529879.1"/>
    <property type="molecule type" value="Genomic_DNA"/>
</dbReference>
<feature type="region of interest" description="Disordered" evidence="1">
    <location>
        <begin position="74"/>
        <end position="98"/>
    </location>
</feature>
<accession>A0A9Q0AVW6</accession>
<organism evidence="2 3">
    <name type="scientific">Colletotrichum abscissum</name>
    <dbReference type="NCBI Taxonomy" id="1671311"/>
    <lineage>
        <taxon>Eukaryota</taxon>
        <taxon>Fungi</taxon>
        <taxon>Dikarya</taxon>
        <taxon>Ascomycota</taxon>
        <taxon>Pezizomycotina</taxon>
        <taxon>Sordariomycetes</taxon>
        <taxon>Hypocreomycetidae</taxon>
        <taxon>Glomerellales</taxon>
        <taxon>Glomerellaceae</taxon>
        <taxon>Colletotrichum</taxon>
        <taxon>Colletotrichum acutatum species complex</taxon>
    </lineage>
</organism>
<protein>
    <submittedName>
        <fullName evidence="2">Uncharacterized protein</fullName>
    </submittedName>
</protein>
<dbReference type="OrthoDB" id="10553253at2759"/>
<evidence type="ECO:0000256" key="1">
    <source>
        <dbReference type="SAM" id="MobiDB-lite"/>
    </source>
</evidence>
<dbReference type="AlphaFoldDB" id="A0A9Q0AVW6"/>
<sequence length="98" mass="11245">MPRQVSYCGMLRHRYVPHYSCADKCTYIRTCSMHAYVDERTALGSSRDVGTKETLTGRIRHAWRQRLPCRLGELVPPPAQPHTNPDLPKGEQLLPAYH</sequence>
<proteinExistence type="predicted"/>
<evidence type="ECO:0000313" key="2">
    <source>
        <dbReference type="EMBL" id="KAI3529879.1"/>
    </source>
</evidence>
<name>A0A9Q0AVW6_9PEZI</name>